<dbReference type="RefSeq" id="WP_318066039.1">
    <property type="nucleotide sequence ID" value="NZ_JAWONS010000285.1"/>
</dbReference>
<keyword evidence="10" id="KW-1185">Reference proteome</keyword>
<dbReference type="PANTHER" id="PTHR11067">
    <property type="entry name" value="INOSINE TRIPHOSPHATE PYROPHOSPHATASE/HAM1 PROTEIN"/>
    <property type="match status" value="1"/>
</dbReference>
<dbReference type="PANTHER" id="PTHR11067:SF9">
    <property type="entry name" value="INOSINE TRIPHOSPHATE PYROPHOSPHATASE"/>
    <property type="match status" value="1"/>
</dbReference>
<feature type="binding site" evidence="7">
    <location>
        <begin position="183"/>
        <end position="184"/>
    </location>
    <ligand>
        <name>substrate</name>
    </ligand>
</feature>
<evidence type="ECO:0000256" key="3">
    <source>
        <dbReference type="ARBA" id="ARBA00022741"/>
    </source>
</evidence>
<reference evidence="9 10" key="1">
    <citation type="submission" date="2023-10" db="EMBL/GenBank/DDBJ databases">
        <title>A novel Glycoside Hydrolase 43-Like Enzyme from Clostrdium boliviensis is an Endo-xylanase, and a Candidate for Xylooligosaccharides Production from Different Xylan Substrates.</title>
        <authorList>
            <person name="Alvarez M.T."/>
            <person name="Rocabado-Villegas L.R."/>
            <person name="Salas-Veizaga D.M."/>
            <person name="Linares-Pasten J.A."/>
            <person name="Gudmundsdottir E.E."/>
            <person name="Hreggvidsson G.O."/>
            <person name="Adlercreutz P."/>
            <person name="Nordberg Karlsson E."/>
        </authorList>
    </citation>
    <scope>NUCLEOTIDE SEQUENCE [LARGE SCALE GENOMIC DNA]</scope>
    <source>
        <strain evidence="9 10">E-1</strain>
    </source>
</reference>
<comment type="subunit">
    <text evidence="7">Homodimer.</text>
</comment>
<proteinExistence type="inferred from homology"/>
<dbReference type="CDD" id="cd00515">
    <property type="entry name" value="HAM1"/>
    <property type="match status" value="1"/>
</dbReference>
<dbReference type="HAMAP" id="MF_01405">
    <property type="entry name" value="Non_canon_purine_NTPase"/>
    <property type="match status" value="1"/>
</dbReference>
<evidence type="ECO:0000256" key="4">
    <source>
        <dbReference type="ARBA" id="ARBA00022801"/>
    </source>
</evidence>
<sequence length="210" mass="23068">MRENKIIFATGNEGKMREIREILRDLGMEVCSMKEAGIHLDIEENGTTFGENAEIKARAVWKKSGGIVLADDSGLVIDCLGGEPGIYSARYMGEDTSYEIKNQAILDRAAFAVGEERSARFVCNIAAVLPDGSVLHTEAAMEGLVADKPAGGDGFGYDPILYIPEFGMTSAELTMDQKNRISHRGKALEAMKDKLKEQFREENHESTDCQ</sequence>
<comment type="cofactor">
    <cofactor evidence="7">
        <name>Mg(2+)</name>
        <dbReference type="ChEBI" id="CHEBI:18420"/>
    </cofactor>
    <text evidence="7">Binds 1 Mg(2+) ion per subunit.</text>
</comment>
<protein>
    <recommendedName>
        <fullName evidence="7">dITP/XTP pyrophosphatase</fullName>
        <ecNumber evidence="7">3.6.1.66</ecNumber>
    </recommendedName>
    <alternativeName>
        <fullName evidence="7">Non-canonical purine NTP pyrophosphatase</fullName>
    </alternativeName>
    <alternativeName>
        <fullName evidence="7">Non-standard purine NTP pyrophosphatase</fullName>
    </alternativeName>
    <alternativeName>
        <fullName evidence="7">Nucleoside-triphosphate diphosphatase</fullName>
    </alternativeName>
    <alternativeName>
        <fullName evidence="7">Nucleoside-triphosphate pyrophosphatase</fullName>
        <shortName evidence="7">NTPase</shortName>
    </alternativeName>
</protein>
<dbReference type="InterPro" id="IPR002637">
    <property type="entry name" value="RdgB/HAM1"/>
</dbReference>
<feature type="binding site" evidence="7">
    <location>
        <position position="178"/>
    </location>
    <ligand>
        <name>substrate</name>
    </ligand>
</feature>
<feature type="binding site" evidence="7">
    <location>
        <position position="72"/>
    </location>
    <ligand>
        <name>Mg(2+)</name>
        <dbReference type="ChEBI" id="CHEBI:18420"/>
    </ligand>
</feature>
<evidence type="ECO:0000256" key="8">
    <source>
        <dbReference type="RuleBase" id="RU003781"/>
    </source>
</evidence>
<evidence type="ECO:0000256" key="1">
    <source>
        <dbReference type="ARBA" id="ARBA00008023"/>
    </source>
</evidence>
<organism evidence="9 10">
    <name type="scientific">Clostridium boliviensis</name>
    <dbReference type="NCBI Taxonomy" id="318465"/>
    <lineage>
        <taxon>Bacteria</taxon>
        <taxon>Bacillati</taxon>
        <taxon>Bacillota</taxon>
        <taxon>Clostridia</taxon>
        <taxon>Eubacteriales</taxon>
        <taxon>Clostridiaceae</taxon>
        <taxon>Clostridium</taxon>
    </lineage>
</organism>
<feature type="binding site" evidence="7">
    <location>
        <position position="43"/>
    </location>
    <ligand>
        <name>Mg(2+)</name>
        <dbReference type="ChEBI" id="CHEBI:18420"/>
    </ligand>
</feature>
<evidence type="ECO:0000256" key="5">
    <source>
        <dbReference type="ARBA" id="ARBA00022842"/>
    </source>
</evidence>
<evidence type="ECO:0000313" key="9">
    <source>
        <dbReference type="EMBL" id="MDW2799853.1"/>
    </source>
</evidence>
<evidence type="ECO:0000256" key="7">
    <source>
        <dbReference type="HAMAP-Rule" id="MF_01405"/>
    </source>
</evidence>
<feature type="binding site" evidence="7">
    <location>
        <begin position="155"/>
        <end position="158"/>
    </location>
    <ligand>
        <name>substrate</name>
    </ligand>
</feature>
<dbReference type="Pfam" id="PF01725">
    <property type="entry name" value="Ham1p_like"/>
    <property type="match status" value="1"/>
</dbReference>
<comment type="function">
    <text evidence="7">Pyrophosphatase that catalyzes the hydrolysis of nucleoside triphosphates to their monophosphate derivatives, with a high preference for the non-canonical purine nucleotides XTP (xanthosine triphosphate), dITP (deoxyinosine triphosphate) and ITP. Seems to function as a house-cleaning enzyme that removes non-canonical purine nucleotides from the nucleotide pool, thus preventing their incorporation into DNA/RNA and avoiding chromosomal lesions.</text>
</comment>
<dbReference type="InterPro" id="IPR029001">
    <property type="entry name" value="ITPase-like_fam"/>
</dbReference>
<accession>A0ABU4GQJ7</accession>
<comment type="catalytic activity">
    <reaction evidence="7">
        <text>dITP + H2O = dIMP + diphosphate + H(+)</text>
        <dbReference type="Rhea" id="RHEA:28342"/>
        <dbReference type="ChEBI" id="CHEBI:15377"/>
        <dbReference type="ChEBI" id="CHEBI:15378"/>
        <dbReference type="ChEBI" id="CHEBI:33019"/>
        <dbReference type="ChEBI" id="CHEBI:61194"/>
        <dbReference type="ChEBI" id="CHEBI:61382"/>
        <dbReference type="EC" id="3.6.1.66"/>
    </reaction>
</comment>
<keyword evidence="5 7" id="KW-0460">Magnesium</keyword>
<dbReference type="Gene3D" id="3.90.950.10">
    <property type="match status" value="1"/>
</dbReference>
<evidence type="ECO:0000256" key="6">
    <source>
        <dbReference type="ARBA" id="ARBA00023080"/>
    </source>
</evidence>
<evidence type="ECO:0000313" key="10">
    <source>
        <dbReference type="Proteomes" id="UP001276854"/>
    </source>
</evidence>
<gene>
    <name evidence="9" type="primary">rdgB</name>
    <name evidence="9" type="ORF">RZO55_19980</name>
</gene>
<dbReference type="InterPro" id="IPR020922">
    <property type="entry name" value="dITP/XTP_pyrophosphatase"/>
</dbReference>
<evidence type="ECO:0000256" key="2">
    <source>
        <dbReference type="ARBA" id="ARBA00022723"/>
    </source>
</evidence>
<keyword evidence="6 7" id="KW-0546">Nucleotide metabolism</keyword>
<dbReference type="NCBIfam" id="TIGR00042">
    <property type="entry name" value="RdgB/HAM1 family non-canonical purine NTP pyrophosphatase"/>
    <property type="match status" value="1"/>
</dbReference>
<comment type="similarity">
    <text evidence="1 7 8">Belongs to the HAM1 NTPase family.</text>
</comment>
<name>A0ABU4GQJ7_9CLOT</name>
<feature type="active site" description="Proton acceptor" evidence="7">
    <location>
        <position position="72"/>
    </location>
</feature>
<comment type="catalytic activity">
    <reaction evidence="7">
        <text>XTP + H2O = XMP + diphosphate + H(+)</text>
        <dbReference type="Rhea" id="RHEA:28610"/>
        <dbReference type="ChEBI" id="CHEBI:15377"/>
        <dbReference type="ChEBI" id="CHEBI:15378"/>
        <dbReference type="ChEBI" id="CHEBI:33019"/>
        <dbReference type="ChEBI" id="CHEBI:57464"/>
        <dbReference type="ChEBI" id="CHEBI:61314"/>
        <dbReference type="EC" id="3.6.1.66"/>
    </reaction>
</comment>
<dbReference type="SUPFAM" id="SSF52972">
    <property type="entry name" value="ITPase-like"/>
    <property type="match status" value="1"/>
</dbReference>
<dbReference type="EC" id="3.6.1.66" evidence="7"/>
<comment type="caution">
    <text evidence="9">The sequence shown here is derived from an EMBL/GenBank/DDBJ whole genome shotgun (WGS) entry which is preliminary data.</text>
</comment>
<feature type="binding site" evidence="7">
    <location>
        <begin position="10"/>
        <end position="15"/>
    </location>
    <ligand>
        <name>substrate</name>
    </ligand>
</feature>
<dbReference type="Proteomes" id="UP001276854">
    <property type="component" value="Unassembled WGS sequence"/>
</dbReference>
<keyword evidence="2 7" id="KW-0479">Metal-binding</keyword>
<dbReference type="EMBL" id="JAWONS010000285">
    <property type="protein sequence ID" value="MDW2799853.1"/>
    <property type="molecule type" value="Genomic_DNA"/>
</dbReference>
<keyword evidence="4 7" id="KW-0378">Hydrolase</keyword>
<keyword evidence="3 7" id="KW-0547">Nucleotide-binding</keyword>
<comment type="catalytic activity">
    <reaction evidence="7">
        <text>ITP + H2O = IMP + diphosphate + H(+)</text>
        <dbReference type="Rhea" id="RHEA:29399"/>
        <dbReference type="ChEBI" id="CHEBI:15377"/>
        <dbReference type="ChEBI" id="CHEBI:15378"/>
        <dbReference type="ChEBI" id="CHEBI:33019"/>
        <dbReference type="ChEBI" id="CHEBI:58053"/>
        <dbReference type="ChEBI" id="CHEBI:61402"/>
        <dbReference type="EC" id="3.6.1.66"/>
    </reaction>
</comment>
<feature type="binding site" evidence="7">
    <location>
        <position position="73"/>
    </location>
    <ligand>
        <name>substrate</name>
    </ligand>
</feature>